<organism evidence="2">
    <name type="scientific">Streptomyces sp. R21</name>
    <dbReference type="NCBI Taxonomy" id="3238627"/>
    <lineage>
        <taxon>Bacteria</taxon>
        <taxon>Bacillati</taxon>
        <taxon>Actinomycetota</taxon>
        <taxon>Actinomycetes</taxon>
        <taxon>Kitasatosporales</taxon>
        <taxon>Streptomycetaceae</taxon>
        <taxon>Streptomyces</taxon>
    </lineage>
</organism>
<dbReference type="Pfam" id="PF13714">
    <property type="entry name" value="PEP_mutase"/>
    <property type="match status" value="1"/>
</dbReference>
<accession>A0AB39P1V2</accession>
<protein>
    <submittedName>
        <fullName evidence="2">Isocitrate lyase/phosphoenolpyruvate mutase family protein</fullName>
    </submittedName>
</protein>
<dbReference type="AlphaFoldDB" id="A0AB39P1V2"/>
<dbReference type="InterPro" id="IPR040442">
    <property type="entry name" value="Pyrv_kinase-like_dom_sf"/>
</dbReference>
<dbReference type="Gene3D" id="3.20.20.60">
    <property type="entry name" value="Phosphoenolpyruvate-binding domains"/>
    <property type="match status" value="1"/>
</dbReference>
<keyword evidence="2" id="KW-0456">Lyase</keyword>
<gene>
    <name evidence="2" type="ORF">AB5J56_09135</name>
</gene>
<evidence type="ECO:0000313" key="2">
    <source>
        <dbReference type="EMBL" id="XDQ24838.1"/>
    </source>
</evidence>
<dbReference type="EMBL" id="CP163435">
    <property type="protein sequence ID" value="XDQ24838.1"/>
    <property type="molecule type" value="Genomic_DNA"/>
</dbReference>
<proteinExistence type="predicted"/>
<sequence length="135" mass="13940">MSDQADKAELLRSLHVPGAPLVLSNAWDVGSARAVVDAGFPVVATASNPSPPGAAPDDLRAVVAEVGAPVSAGLALKRRSLDELRAIGLARVSVGPQLYRSALDHLCTLISGLSSRHEREEPDGPPLLPPVVTVT</sequence>
<name>A0AB39P1V2_9ACTN</name>
<feature type="region of interest" description="Disordered" evidence="1">
    <location>
        <begin position="115"/>
        <end position="135"/>
    </location>
</feature>
<dbReference type="GO" id="GO:0016829">
    <property type="term" value="F:lyase activity"/>
    <property type="evidence" value="ECO:0007669"/>
    <property type="project" value="UniProtKB-KW"/>
</dbReference>
<reference evidence="2" key="1">
    <citation type="submission" date="2024-07" db="EMBL/GenBank/DDBJ databases">
        <authorList>
            <person name="Yu S.T."/>
        </authorList>
    </citation>
    <scope>NUCLEOTIDE SEQUENCE</scope>
    <source>
        <strain evidence="2">R21</strain>
    </source>
</reference>
<dbReference type="RefSeq" id="WP_369231842.1">
    <property type="nucleotide sequence ID" value="NZ_CP163435.1"/>
</dbReference>
<dbReference type="InterPro" id="IPR015813">
    <property type="entry name" value="Pyrv/PenolPyrv_kinase-like_dom"/>
</dbReference>
<dbReference type="SUPFAM" id="SSF51621">
    <property type="entry name" value="Phosphoenolpyruvate/pyruvate domain"/>
    <property type="match status" value="1"/>
</dbReference>
<evidence type="ECO:0000256" key="1">
    <source>
        <dbReference type="SAM" id="MobiDB-lite"/>
    </source>
</evidence>